<dbReference type="GO" id="GO:0000493">
    <property type="term" value="P:box H/ACA snoRNP assembly"/>
    <property type="evidence" value="ECO:0007669"/>
    <property type="project" value="InterPro"/>
</dbReference>
<keyword evidence="8" id="KW-0539">Nucleus</keyword>
<keyword evidence="6" id="KW-0597">Phosphoprotein</keyword>
<feature type="region of interest" description="Disordered" evidence="11">
    <location>
        <begin position="34"/>
        <end position="115"/>
    </location>
</feature>
<evidence type="ECO:0000256" key="10">
    <source>
        <dbReference type="ARBA" id="ARBA00063185"/>
    </source>
</evidence>
<feature type="compositionally biased region" description="Polar residues" evidence="11">
    <location>
        <begin position="34"/>
        <end position="47"/>
    </location>
</feature>
<evidence type="ECO:0000256" key="6">
    <source>
        <dbReference type="ARBA" id="ARBA00022553"/>
    </source>
</evidence>
<evidence type="ECO:0000256" key="8">
    <source>
        <dbReference type="ARBA" id="ARBA00023242"/>
    </source>
</evidence>
<dbReference type="GO" id="GO:0001522">
    <property type="term" value="P:pseudouridine synthesis"/>
    <property type="evidence" value="ECO:0007669"/>
    <property type="project" value="InterPro"/>
</dbReference>
<dbReference type="Pfam" id="PF04410">
    <property type="entry name" value="Gar1"/>
    <property type="match status" value="1"/>
</dbReference>
<sequence>MDENLTEGNGMAVALKDEDMDITVTARLEDALVTSDNAEMVSNTQTPLEEERADAQMHSIAATVSLDTHKSDEDSEDSDSDSSSSSSSSSSLSSPSAPAVEEDDDDEGFSQPAPIKTRDEILLEELPAVEEVCITLPEEAELQPLGTVSNVIQQLVIIQSLKDTPPLNDGSIIFKSDREAAAKVFEVFGPVSNPLYVLRFNSVDQIISKGLKEGTTLYYAPAIKEYTGYILTQQLRLLKGSDASWKNDQEPPEETNLLRTLRSSNISMMGGASHQDIQGLLSTTSTQDHSDTQSHHQDTQISPLCSSLLPVLTLHLLTIFHPLTSLSTPLLLHLSSILRSPLLSGCQTLPPFLTFPHLLPLLLLHLSDNLHKLSAVSCL</sequence>
<dbReference type="PANTHER" id="PTHR31633:SF1">
    <property type="entry name" value="H_ACA RIBONUCLEOPROTEIN COMPLEX NON-CORE SUBUNIT NAF1"/>
    <property type="match status" value="1"/>
</dbReference>
<accession>A0A668V9Q3</accession>
<dbReference type="InterPro" id="IPR040309">
    <property type="entry name" value="Naf1"/>
</dbReference>
<organism evidence="12 13">
    <name type="scientific">Oreochromis aureus</name>
    <name type="common">Israeli tilapia</name>
    <name type="synonym">Chromis aureus</name>
    <dbReference type="NCBI Taxonomy" id="47969"/>
    <lineage>
        <taxon>Eukaryota</taxon>
        <taxon>Metazoa</taxon>
        <taxon>Chordata</taxon>
        <taxon>Craniata</taxon>
        <taxon>Vertebrata</taxon>
        <taxon>Euteleostomi</taxon>
        <taxon>Actinopterygii</taxon>
        <taxon>Neopterygii</taxon>
        <taxon>Teleostei</taxon>
        <taxon>Neoteleostei</taxon>
        <taxon>Acanthomorphata</taxon>
        <taxon>Ovalentaria</taxon>
        <taxon>Cichlomorphae</taxon>
        <taxon>Cichliformes</taxon>
        <taxon>Cichlidae</taxon>
        <taxon>African cichlids</taxon>
        <taxon>Pseudocrenilabrinae</taxon>
        <taxon>Oreochromini</taxon>
        <taxon>Oreochromis</taxon>
    </lineage>
</organism>
<gene>
    <name evidence="12" type="primary">NAF1</name>
</gene>
<keyword evidence="13" id="KW-1185">Reference proteome</keyword>
<evidence type="ECO:0000313" key="12">
    <source>
        <dbReference type="Ensembl" id="ENSOABP00000048596.2"/>
    </source>
</evidence>
<comment type="subunit">
    <text evidence="10">During assembly of the complex, component of the small nucleolar ribonucleoprotein particles containing H/ACA-type snoRNAs (H/ACA snoRNPs) which contains NOLA2/NHP2, NOLA3/NOP10, NAF1 and DKC1/NOLA4. Interacts directly with DKC1/NOLA4.</text>
</comment>
<dbReference type="FunFam" id="2.40.10.230:FF:000002">
    <property type="entry name" value="H/ACA ribonucleoprotein complex non-core subunit NAF1"/>
    <property type="match status" value="1"/>
</dbReference>
<protein>
    <recommendedName>
        <fullName evidence="3">H/ACA ribonucleoprotein complex non-core subunit NAF1</fullName>
    </recommendedName>
</protein>
<reference evidence="12" key="2">
    <citation type="submission" date="2025-09" db="UniProtKB">
        <authorList>
            <consortium name="Ensembl"/>
        </authorList>
    </citation>
    <scope>IDENTIFICATION</scope>
</reference>
<dbReference type="InterPro" id="IPR038664">
    <property type="entry name" value="Gar1/Naf1_Cbf5-bd_sf"/>
</dbReference>
<evidence type="ECO:0000256" key="4">
    <source>
        <dbReference type="ARBA" id="ARBA00022517"/>
    </source>
</evidence>
<evidence type="ECO:0000256" key="1">
    <source>
        <dbReference type="ARBA" id="ARBA00004123"/>
    </source>
</evidence>
<keyword evidence="7" id="KW-0694">RNA-binding</keyword>
<comment type="subcellular location">
    <subcellularLocation>
        <location evidence="1">Nucleus</location>
    </subcellularLocation>
</comment>
<dbReference type="GO" id="GO:0003723">
    <property type="term" value="F:RNA binding"/>
    <property type="evidence" value="ECO:0007669"/>
    <property type="project" value="UniProtKB-KW"/>
</dbReference>
<evidence type="ECO:0000256" key="9">
    <source>
        <dbReference type="ARBA" id="ARBA00057529"/>
    </source>
</evidence>
<dbReference type="SUPFAM" id="SSF50447">
    <property type="entry name" value="Translation proteins"/>
    <property type="match status" value="1"/>
</dbReference>
<comment type="function">
    <text evidence="9">RNA-binding protein required for the maturation of box H/ACA snoRNPs complex and ribosome biogenesis. During assembly of the H/ACA snoRNPs complex, it associates with the complex and disappears during maturation of the complex and is replaced by NOLA1/GAR1 to yield mature H/ACA snoRNPs complex. Probably competes with NOLA1/GAR1 for binding with DKC1/NOLA4.</text>
</comment>
<evidence type="ECO:0000256" key="7">
    <source>
        <dbReference type="ARBA" id="ARBA00022884"/>
    </source>
</evidence>
<reference evidence="12" key="1">
    <citation type="submission" date="2025-08" db="UniProtKB">
        <authorList>
            <consortium name="Ensembl"/>
        </authorList>
    </citation>
    <scope>IDENTIFICATION</scope>
</reference>
<dbReference type="AlphaFoldDB" id="A0A668V9Q3"/>
<keyword evidence="5" id="KW-0698">rRNA processing</keyword>
<dbReference type="InterPro" id="IPR009000">
    <property type="entry name" value="Transl_B-barrel_sf"/>
</dbReference>
<dbReference type="OMA" id="MYSMDND"/>
<dbReference type="Proteomes" id="UP000472276">
    <property type="component" value="Unassembled WGS sequence"/>
</dbReference>
<dbReference type="Ensembl" id="ENSOABT00000049845.2">
    <property type="protein sequence ID" value="ENSOABP00000048596.2"/>
    <property type="gene ID" value="ENSOABG00000021670.2"/>
</dbReference>
<evidence type="ECO:0000313" key="13">
    <source>
        <dbReference type="Proteomes" id="UP000472276"/>
    </source>
</evidence>
<evidence type="ECO:0000256" key="3">
    <source>
        <dbReference type="ARBA" id="ARBA00021438"/>
    </source>
</evidence>
<feature type="compositionally biased region" description="Low complexity" evidence="11">
    <location>
        <begin position="81"/>
        <end position="96"/>
    </location>
</feature>
<evidence type="ECO:0000256" key="5">
    <source>
        <dbReference type="ARBA" id="ARBA00022552"/>
    </source>
</evidence>
<name>A0A668V9Q3_OREAU</name>
<dbReference type="Gene3D" id="2.40.10.230">
    <property type="entry name" value="Probable tRNA pseudouridine synthase domain"/>
    <property type="match status" value="1"/>
</dbReference>
<dbReference type="GO" id="GO:0005634">
    <property type="term" value="C:nucleus"/>
    <property type="evidence" value="ECO:0007669"/>
    <property type="project" value="UniProtKB-SubCell"/>
</dbReference>
<keyword evidence="4" id="KW-0690">Ribosome biogenesis</keyword>
<evidence type="ECO:0000256" key="11">
    <source>
        <dbReference type="SAM" id="MobiDB-lite"/>
    </source>
</evidence>
<comment type="similarity">
    <text evidence="2">Belongs to the NAF1 family.</text>
</comment>
<proteinExistence type="inferred from homology"/>
<dbReference type="InterPro" id="IPR007504">
    <property type="entry name" value="H/ACA_rnp_Gar1/Naf1"/>
</dbReference>
<dbReference type="GO" id="GO:0006364">
    <property type="term" value="P:rRNA processing"/>
    <property type="evidence" value="ECO:0007669"/>
    <property type="project" value="UniProtKB-KW"/>
</dbReference>
<dbReference type="PANTHER" id="PTHR31633">
    <property type="entry name" value="H/ACA RIBONUCLEOPROTEIN COMPLEX NON-CORE SUBUNIT NAF1"/>
    <property type="match status" value="1"/>
</dbReference>
<dbReference type="GO" id="GO:0005732">
    <property type="term" value="C:sno(s)RNA-containing ribonucleoprotein complex"/>
    <property type="evidence" value="ECO:0007669"/>
    <property type="project" value="InterPro"/>
</dbReference>
<dbReference type="GO" id="GO:0043489">
    <property type="term" value="P:RNA stabilization"/>
    <property type="evidence" value="ECO:0007669"/>
    <property type="project" value="UniProtKB-ARBA"/>
</dbReference>
<evidence type="ECO:0000256" key="2">
    <source>
        <dbReference type="ARBA" id="ARBA00009801"/>
    </source>
</evidence>